<evidence type="ECO:0000313" key="3">
    <source>
        <dbReference type="Proteomes" id="UP000184330"/>
    </source>
</evidence>
<dbReference type="AlphaFoldDB" id="A0A1L7XUE2"/>
<dbReference type="EMBL" id="FJOG01000057">
    <property type="protein sequence ID" value="CZR68597.1"/>
    <property type="molecule type" value="Genomic_DNA"/>
</dbReference>
<evidence type="ECO:0000256" key="1">
    <source>
        <dbReference type="SAM" id="MobiDB-lite"/>
    </source>
</evidence>
<name>A0A1L7XUE2_9HELO</name>
<evidence type="ECO:0000313" key="2">
    <source>
        <dbReference type="EMBL" id="CZR68597.1"/>
    </source>
</evidence>
<gene>
    <name evidence="2" type="ORF">PAC_18496</name>
</gene>
<accession>A0A1L7XUE2</accession>
<dbReference type="STRING" id="576137.A0A1L7XUE2"/>
<feature type="compositionally biased region" description="Basic and acidic residues" evidence="1">
    <location>
        <begin position="59"/>
        <end position="70"/>
    </location>
</feature>
<sequence>MSFGFNVGDFIAAIELANKIRKEFVDAPSQLKVISNEIRSLSIVLQDADVAFSNQELNSDQKKDLEDSEKGWGSILEDL</sequence>
<protein>
    <submittedName>
        <fullName evidence="2">Uncharacterized protein</fullName>
    </submittedName>
</protein>
<keyword evidence="3" id="KW-1185">Reference proteome</keyword>
<dbReference type="Proteomes" id="UP000184330">
    <property type="component" value="Unassembled WGS sequence"/>
</dbReference>
<reference evidence="2 3" key="1">
    <citation type="submission" date="2016-03" db="EMBL/GenBank/DDBJ databases">
        <authorList>
            <person name="Ploux O."/>
        </authorList>
    </citation>
    <scope>NUCLEOTIDE SEQUENCE [LARGE SCALE GENOMIC DNA]</scope>
    <source>
        <strain evidence="2 3">UAMH 11012</strain>
    </source>
</reference>
<dbReference type="OrthoDB" id="195446at2759"/>
<feature type="region of interest" description="Disordered" evidence="1">
    <location>
        <begin position="57"/>
        <end position="79"/>
    </location>
</feature>
<proteinExistence type="predicted"/>
<organism evidence="2 3">
    <name type="scientific">Phialocephala subalpina</name>
    <dbReference type="NCBI Taxonomy" id="576137"/>
    <lineage>
        <taxon>Eukaryota</taxon>
        <taxon>Fungi</taxon>
        <taxon>Dikarya</taxon>
        <taxon>Ascomycota</taxon>
        <taxon>Pezizomycotina</taxon>
        <taxon>Leotiomycetes</taxon>
        <taxon>Helotiales</taxon>
        <taxon>Mollisiaceae</taxon>
        <taxon>Phialocephala</taxon>
        <taxon>Phialocephala fortinii species complex</taxon>
    </lineage>
</organism>